<dbReference type="eggNOG" id="COG2363">
    <property type="taxonomic scope" value="Bacteria"/>
</dbReference>
<dbReference type="STRING" id="886293.Sinac_5225"/>
<evidence type="ECO:0000256" key="2">
    <source>
        <dbReference type="ARBA" id="ARBA00009694"/>
    </source>
</evidence>
<dbReference type="Pfam" id="PF04241">
    <property type="entry name" value="DUF423"/>
    <property type="match status" value="1"/>
</dbReference>
<evidence type="ECO:0000313" key="7">
    <source>
        <dbReference type="EMBL" id="AGA29377.1"/>
    </source>
</evidence>
<dbReference type="EMBL" id="CP003364">
    <property type="protein sequence ID" value="AGA29377.1"/>
    <property type="molecule type" value="Genomic_DNA"/>
</dbReference>
<evidence type="ECO:0000313" key="8">
    <source>
        <dbReference type="Proteomes" id="UP000010798"/>
    </source>
</evidence>
<keyword evidence="5 6" id="KW-0472">Membrane</keyword>
<comment type="similarity">
    <text evidence="2">Belongs to the UPF0382 family.</text>
</comment>
<name>L0DJF7_SINAD</name>
<feature type="transmembrane region" description="Helical" evidence="6">
    <location>
        <begin position="111"/>
        <end position="134"/>
    </location>
</feature>
<proteinExistence type="inferred from homology"/>
<keyword evidence="4 6" id="KW-1133">Transmembrane helix</keyword>
<dbReference type="PANTHER" id="PTHR43461">
    <property type="entry name" value="TRANSMEMBRANE PROTEIN 256"/>
    <property type="match status" value="1"/>
</dbReference>
<evidence type="ECO:0000256" key="3">
    <source>
        <dbReference type="ARBA" id="ARBA00022692"/>
    </source>
</evidence>
<keyword evidence="3 6" id="KW-0812">Transmembrane</keyword>
<reference evidence="7 8" key="1">
    <citation type="submission" date="2012-02" db="EMBL/GenBank/DDBJ databases">
        <title>Complete sequence of chromosome of Singulisphaera acidiphila DSM 18658.</title>
        <authorList>
            <consortium name="US DOE Joint Genome Institute (JGI-PGF)"/>
            <person name="Lucas S."/>
            <person name="Copeland A."/>
            <person name="Lapidus A."/>
            <person name="Glavina del Rio T."/>
            <person name="Dalin E."/>
            <person name="Tice H."/>
            <person name="Bruce D."/>
            <person name="Goodwin L."/>
            <person name="Pitluck S."/>
            <person name="Peters L."/>
            <person name="Ovchinnikova G."/>
            <person name="Chertkov O."/>
            <person name="Kyrpides N."/>
            <person name="Mavromatis K."/>
            <person name="Ivanova N."/>
            <person name="Brettin T."/>
            <person name="Detter J.C."/>
            <person name="Han C."/>
            <person name="Larimer F."/>
            <person name="Land M."/>
            <person name="Hauser L."/>
            <person name="Markowitz V."/>
            <person name="Cheng J.-F."/>
            <person name="Hugenholtz P."/>
            <person name="Woyke T."/>
            <person name="Wu D."/>
            <person name="Tindall B."/>
            <person name="Pomrenke H."/>
            <person name="Brambilla E."/>
            <person name="Klenk H.-P."/>
            <person name="Eisen J.A."/>
        </authorList>
    </citation>
    <scope>NUCLEOTIDE SEQUENCE [LARGE SCALE GENOMIC DNA]</scope>
    <source>
        <strain evidence="8">ATCC BAA-1392 / DSM 18658 / VKM B-2454 / MOB10</strain>
    </source>
</reference>
<evidence type="ECO:0000256" key="6">
    <source>
        <dbReference type="SAM" id="Phobius"/>
    </source>
</evidence>
<dbReference type="InterPro" id="IPR006696">
    <property type="entry name" value="DUF423"/>
</dbReference>
<dbReference type="HOGENOM" id="CLU_096548_3_3_0"/>
<feature type="transmembrane region" description="Helical" evidence="6">
    <location>
        <begin position="83"/>
        <end position="105"/>
    </location>
</feature>
<dbReference type="AlphaFoldDB" id="L0DJF7"/>
<dbReference type="PANTHER" id="PTHR43461:SF1">
    <property type="entry name" value="TRANSMEMBRANE PROTEIN 256"/>
    <property type="match status" value="1"/>
</dbReference>
<dbReference type="RefSeq" id="WP_015248480.1">
    <property type="nucleotide sequence ID" value="NC_019892.1"/>
</dbReference>
<feature type="transmembrane region" description="Helical" evidence="6">
    <location>
        <begin position="59"/>
        <end position="76"/>
    </location>
</feature>
<evidence type="ECO:0000256" key="4">
    <source>
        <dbReference type="ARBA" id="ARBA00022989"/>
    </source>
</evidence>
<dbReference type="Proteomes" id="UP000010798">
    <property type="component" value="Chromosome"/>
</dbReference>
<evidence type="ECO:0000256" key="1">
    <source>
        <dbReference type="ARBA" id="ARBA00004141"/>
    </source>
</evidence>
<protein>
    <submittedName>
        <fullName evidence="7">Uncharacterized small membrane protein</fullName>
    </submittedName>
</protein>
<accession>L0DJF7</accession>
<keyword evidence="8" id="KW-1185">Reference proteome</keyword>
<evidence type="ECO:0000256" key="5">
    <source>
        <dbReference type="ARBA" id="ARBA00023136"/>
    </source>
</evidence>
<gene>
    <name evidence="7" type="ordered locus">Sinac_5225</name>
</gene>
<dbReference type="KEGG" id="saci:Sinac_5225"/>
<dbReference type="OrthoDB" id="9802121at2"/>
<sequence>MSGWAWLRIGAISGFLSVALGAFGAHSLRDRFKVEESDSFATRTTKQRAVENFETAARYQMYHALALSAVGLLAIYGRTGGAVTVAGWGFLVGTALFSGSLYVLVLTSQRWLGAITPLGGLSFLVGWLALALAASSSSRP</sequence>
<organism evidence="7 8">
    <name type="scientific">Singulisphaera acidiphila (strain ATCC BAA-1392 / DSM 18658 / VKM B-2454 / MOB10)</name>
    <dbReference type="NCBI Taxonomy" id="886293"/>
    <lineage>
        <taxon>Bacteria</taxon>
        <taxon>Pseudomonadati</taxon>
        <taxon>Planctomycetota</taxon>
        <taxon>Planctomycetia</taxon>
        <taxon>Isosphaerales</taxon>
        <taxon>Isosphaeraceae</taxon>
        <taxon>Singulisphaera</taxon>
    </lineage>
</organism>
<dbReference type="GO" id="GO:0005886">
    <property type="term" value="C:plasma membrane"/>
    <property type="evidence" value="ECO:0007669"/>
    <property type="project" value="TreeGrafter"/>
</dbReference>
<comment type="subcellular location">
    <subcellularLocation>
        <location evidence="1">Membrane</location>
        <topology evidence="1">Multi-pass membrane protein</topology>
    </subcellularLocation>
</comment>